<dbReference type="CDD" id="cd03411">
    <property type="entry name" value="Ferrochelatase_N"/>
    <property type="match status" value="1"/>
</dbReference>
<dbReference type="Gene3D" id="3.40.50.1400">
    <property type="match status" value="2"/>
</dbReference>
<dbReference type="PANTHER" id="PTHR11108">
    <property type="entry name" value="FERROCHELATASE"/>
    <property type="match status" value="1"/>
</dbReference>
<comment type="pathway">
    <text evidence="1">Porphyrin-containing compound metabolism; protoheme biosynthesis.</text>
</comment>
<evidence type="ECO:0000256" key="4">
    <source>
        <dbReference type="ARBA" id="ARBA00023004"/>
    </source>
</evidence>
<dbReference type="CDD" id="cd00419">
    <property type="entry name" value="Ferrochelatase_C"/>
    <property type="match status" value="1"/>
</dbReference>
<dbReference type="NCBIfam" id="TIGR00109">
    <property type="entry name" value="hemH"/>
    <property type="match status" value="1"/>
</dbReference>
<evidence type="ECO:0000256" key="5">
    <source>
        <dbReference type="ARBA" id="ARBA00023133"/>
    </source>
</evidence>
<dbReference type="InterPro" id="IPR019772">
    <property type="entry name" value="Ferrochelatase_AS"/>
</dbReference>
<keyword evidence="2" id="KW-0963">Cytoplasm</keyword>
<evidence type="ECO:0000256" key="1">
    <source>
        <dbReference type="ARBA" id="ARBA00004744"/>
    </source>
</evidence>
<dbReference type="UniPathway" id="UPA00252"/>
<sequence>MMRYHPEPPHTHGTPQKTGILLVNLGTPDAPTPQAVRAYLKEFLSDPRVVEIPRPIWWLILNGIILNTRPRKSAAKYATVWMKEGSPLRVHTEKQAALLQGYLGQRTRAPLVVEFAMRYGNPSIPNVLDKLKRQNCQRILVVPMYPQYAASTTATANDVVFDALKRMRNTPAVRTIKNFHDRPGYIKALAGNINAYWMQHGRPEKLLMSFHGLPQFTLDKGDPYHCECHKTGRLLAQELGLQPEQYAVSFQSRFGRAEWLKPYTTTTLKEWGAAETRRVDVVCPGFVADCLETLEEIALEGREDFLHAGGGEYHYIPCLNERDDWIVALTDLVMDNLQGWLIEPDAAELEQGRLRALDLQARQ</sequence>
<keyword evidence="6 8" id="KW-0456">Lyase</keyword>
<accession>A0A1J5TC73</accession>
<evidence type="ECO:0000313" key="8">
    <source>
        <dbReference type="EMBL" id="OIR13909.1"/>
    </source>
</evidence>
<dbReference type="GO" id="GO:0004325">
    <property type="term" value="F:ferrochelatase activity"/>
    <property type="evidence" value="ECO:0007669"/>
    <property type="project" value="InterPro"/>
</dbReference>
<evidence type="ECO:0000256" key="7">
    <source>
        <dbReference type="ARBA" id="ARBA00023244"/>
    </source>
</evidence>
<dbReference type="HAMAP" id="MF_00323">
    <property type="entry name" value="Ferrochelatase"/>
    <property type="match status" value="1"/>
</dbReference>
<keyword evidence="5" id="KW-0350">Heme biosynthesis</keyword>
<keyword evidence="3" id="KW-0479">Metal-binding</keyword>
<organism evidence="8">
    <name type="scientific">mine drainage metagenome</name>
    <dbReference type="NCBI Taxonomy" id="410659"/>
    <lineage>
        <taxon>unclassified sequences</taxon>
        <taxon>metagenomes</taxon>
        <taxon>ecological metagenomes</taxon>
    </lineage>
</organism>
<evidence type="ECO:0000256" key="6">
    <source>
        <dbReference type="ARBA" id="ARBA00023239"/>
    </source>
</evidence>
<evidence type="ECO:0000256" key="3">
    <source>
        <dbReference type="ARBA" id="ARBA00022723"/>
    </source>
</evidence>
<reference evidence="8" key="1">
    <citation type="submission" date="2016-10" db="EMBL/GenBank/DDBJ databases">
        <title>Sequence of Gallionella enrichment culture.</title>
        <authorList>
            <person name="Poehlein A."/>
            <person name="Muehling M."/>
            <person name="Daniel R."/>
        </authorList>
    </citation>
    <scope>NUCLEOTIDE SEQUENCE</scope>
</reference>
<keyword evidence="4" id="KW-0408">Iron</keyword>
<dbReference type="FunFam" id="3.40.50.1400:FF:000002">
    <property type="entry name" value="Ferrochelatase"/>
    <property type="match status" value="1"/>
</dbReference>
<gene>
    <name evidence="8" type="primary">hemH_2</name>
    <name evidence="8" type="ORF">GALL_50450</name>
</gene>
<proteinExistence type="inferred from homology"/>
<dbReference type="InterPro" id="IPR001015">
    <property type="entry name" value="Ferrochelatase"/>
</dbReference>
<dbReference type="EC" id="4.99.1.1" evidence="8"/>
<dbReference type="GO" id="GO:0046872">
    <property type="term" value="F:metal ion binding"/>
    <property type="evidence" value="ECO:0007669"/>
    <property type="project" value="UniProtKB-KW"/>
</dbReference>
<protein>
    <submittedName>
        <fullName evidence="8">Ferrochelatase</fullName>
        <ecNumber evidence="8">4.99.1.1</ecNumber>
    </submittedName>
</protein>
<dbReference type="InterPro" id="IPR033659">
    <property type="entry name" value="Ferrochelatase_N"/>
</dbReference>
<dbReference type="AlphaFoldDB" id="A0A1J5TC73"/>
<name>A0A1J5TC73_9ZZZZ</name>
<evidence type="ECO:0000256" key="2">
    <source>
        <dbReference type="ARBA" id="ARBA00022490"/>
    </source>
</evidence>
<dbReference type="Pfam" id="PF00762">
    <property type="entry name" value="Ferrochelatase"/>
    <property type="match status" value="1"/>
</dbReference>
<dbReference type="PANTHER" id="PTHR11108:SF1">
    <property type="entry name" value="FERROCHELATASE, MITOCHONDRIAL"/>
    <property type="match status" value="1"/>
</dbReference>
<keyword evidence="7" id="KW-0627">Porphyrin biosynthesis</keyword>
<dbReference type="EMBL" id="MLJW01000013">
    <property type="protein sequence ID" value="OIR13909.1"/>
    <property type="molecule type" value="Genomic_DNA"/>
</dbReference>
<dbReference type="PROSITE" id="PS00534">
    <property type="entry name" value="FERROCHELATASE"/>
    <property type="match status" value="1"/>
</dbReference>
<dbReference type="SUPFAM" id="SSF53800">
    <property type="entry name" value="Chelatase"/>
    <property type="match status" value="1"/>
</dbReference>
<dbReference type="GO" id="GO:0006783">
    <property type="term" value="P:heme biosynthetic process"/>
    <property type="evidence" value="ECO:0007669"/>
    <property type="project" value="UniProtKB-KW"/>
</dbReference>
<comment type="caution">
    <text evidence="8">The sequence shown here is derived from an EMBL/GenBank/DDBJ whole genome shotgun (WGS) entry which is preliminary data.</text>
</comment>
<dbReference type="InterPro" id="IPR033644">
    <property type="entry name" value="Ferrochelatase_C"/>
</dbReference>